<name>A0ABV8IYT1_9ACTN</name>
<gene>
    <name evidence="2" type="ORF">ACFO0C_28455</name>
</gene>
<evidence type="ECO:0000313" key="3">
    <source>
        <dbReference type="Proteomes" id="UP001595867"/>
    </source>
</evidence>
<keyword evidence="3" id="KW-1185">Reference proteome</keyword>
<dbReference type="Pfam" id="PF22738">
    <property type="entry name" value="NNH7"/>
    <property type="match status" value="1"/>
</dbReference>
<dbReference type="Proteomes" id="UP001595867">
    <property type="component" value="Unassembled WGS sequence"/>
</dbReference>
<dbReference type="RefSeq" id="WP_378069766.1">
    <property type="nucleotide sequence ID" value="NZ_JBHSBL010000019.1"/>
</dbReference>
<proteinExistence type="predicted"/>
<sequence>MARATPLTYEGALKLLGGHSPAVVEALERITGAGILLGAIVVPGALGLVDGKQEAGRLLRDLAGAATARLHGTHGHGRHELVTAAHTTIVLAAFFDALHETIGPSFAALKVSDREKLQLAATPGEIVTQAEWIARLAGADLPLPGPSAGFEENLGGVLAPRIAELAGNAVAFFEGLRVWKTFRLDTSTLVAKTTRRWRELYRDAYLRLAADVTEFFVWASLGEHAATREELRAANARLLEVLDRNSEAMGQLHDILAAGGIPRRPGRVSVRGKLARAATAVLDQPLLRSSALPTGLRFPTVAEGFVTPRFRSAIASAAP</sequence>
<evidence type="ECO:0000313" key="2">
    <source>
        <dbReference type="EMBL" id="MFC4068881.1"/>
    </source>
</evidence>
<dbReference type="InterPro" id="IPR054567">
    <property type="entry name" value="NNH7"/>
</dbReference>
<organism evidence="2 3">
    <name type="scientific">Actinoplanes subglobosus</name>
    <dbReference type="NCBI Taxonomy" id="1547892"/>
    <lineage>
        <taxon>Bacteria</taxon>
        <taxon>Bacillati</taxon>
        <taxon>Actinomycetota</taxon>
        <taxon>Actinomycetes</taxon>
        <taxon>Micromonosporales</taxon>
        <taxon>Micromonosporaceae</taxon>
        <taxon>Actinoplanes</taxon>
    </lineage>
</organism>
<dbReference type="EMBL" id="JBHSBL010000019">
    <property type="protein sequence ID" value="MFC4068881.1"/>
    <property type="molecule type" value="Genomic_DNA"/>
</dbReference>
<feature type="non-terminal residue" evidence="2">
    <location>
        <position position="319"/>
    </location>
</feature>
<protein>
    <recommendedName>
        <fullName evidence="1">NACHT N-terminal Helical domain-containing protein</fullName>
    </recommendedName>
</protein>
<accession>A0ABV8IYT1</accession>
<comment type="caution">
    <text evidence="2">The sequence shown here is derived from an EMBL/GenBank/DDBJ whole genome shotgun (WGS) entry which is preliminary data.</text>
</comment>
<feature type="domain" description="NACHT N-terminal Helical" evidence="1">
    <location>
        <begin position="5"/>
        <end position="223"/>
    </location>
</feature>
<reference evidence="3" key="1">
    <citation type="journal article" date="2019" name="Int. J. Syst. Evol. Microbiol.">
        <title>The Global Catalogue of Microorganisms (GCM) 10K type strain sequencing project: providing services to taxonomists for standard genome sequencing and annotation.</title>
        <authorList>
            <consortium name="The Broad Institute Genomics Platform"/>
            <consortium name="The Broad Institute Genome Sequencing Center for Infectious Disease"/>
            <person name="Wu L."/>
            <person name="Ma J."/>
        </authorList>
    </citation>
    <scope>NUCLEOTIDE SEQUENCE [LARGE SCALE GENOMIC DNA]</scope>
    <source>
        <strain evidence="3">TBRC 5832</strain>
    </source>
</reference>
<evidence type="ECO:0000259" key="1">
    <source>
        <dbReference type="Pfam" id="PF22738"/>
    </source>
</evidence>